<keyword evidence="1" id="KW-1133">Transmembrane helix</keyword>
<name>A0A0M4RMU2_9MICC</name>
<keyword evidence="1" id="KW-0812">Transmembrane</keyword>
<accession>A0A0M4RMU2</accession>
<dbReference type="InterPro" id="IPR025443">
    <property type="entry name" value="DUF4307"/>
</dbReference>
<sequence>MPFPRGTASPRCEPRNTSVDAVTNLNSPAATSLANRYGTPKRALSKKAKIIILSVVGALSLTWILWVVVGGNTGISQKLVSYEVVDPTLATVDIAVTKDPGATAQCAVKAMNSTYATVGWNIITIGPNGTADGSENGRTTTVRGQMRTDSLAVTGVVENCWIVE</sequence>
<keyword evidence="1" id="KW-0472">Membrane</keyword>
<dbReference type="AlphaFoldDB" id="A0A0M4RMU2"/>
<dbReference type="EMBL" id="CP012677">
    <property type="protein sequence ID" value="ALE91476.1"/>
    <property type="molecule type" value="Genomic_DNA"/>
</dbReference>
<reference evidence="3" key="1">
    <citation type="submission" date="2015-09" db="EMBL/GenBank/DDBJ databases">
        <title>Complete genome of Arthrobacter alpinus strain R3.8.</title>
        <authorList>
            <person name="See-Too W.S."/>
            <person name="Chan K.G."/>
        </authorList>
    </citation>
    <scope>NUCLEOTIDE SEQUENCE [LARGE SCALE GENOMIC DNA]</scope>
    <source>
        <strain evidence="3">R3.8</strain>
    </source>
</reference>
<evidence type="ECO:0000313" key="2">
    <source>
        <dbReference type="EMBL" id="ALE91476.1"/>
    </source>
</evidence>
<gene>
    <name evidence="2" type="ORF">AOC05_02450</name>
</gene>
<proteinExistence type="predicted"/>
<feature type="transmembrane region" description="Helical" evidence="1">
    <location>
        <begin position="50"/>
        <end position="69"/>
    </location>
</feature>
<dbReference type="Proteomes" id="UP000062833">
    <property type="component" value="Chromosome"/>
</dbReference>
<organism evidence="2 3">
    <name type="scientific">Arthrobacter alpinus</name>
    <dbReference type="NCBI Taxonomy" id="656366"/>
    <lineage>
        <taxon>Bacteria</taxon>
        <taxon>Bacillati</taxon>
        <taxon>Actinomycetota</taxon>
        <taxon>Actinomycetes</taxon>
        <taxon>Micrococcales</taxon>
        <taxon>Micrococcaceae</taxon>
        <taxon>Arthrobacter</taxon>
    </lineage>
</organism>
<keyword evidence="3" id="KW-1185">Reference proteome</keyword>
<evidence type="ECO:0000256" key="1">
    <source>
        <dbReference type="SAM" id="Phobius"/>
    </source>
</evidence>
<protein>
    <recommendedName>
        <fullName evidence="4">DUF4307 domain-containing protein</fullName>
    </recommendedName>
</protein>
<dbReference type="Pfam" id="PF14155">
    <property type="entry name" value="DUF4307"/>
    <property type="match status" value="1"/>
</dbReference>
<dbReference type="PATRIC" id="fig|656366.3.peg.548"/>
<evidence type="ECO:0000313" key="3">
    <source>
        <dbReference type="Proteomes" id="UP000062833"/>
    </source>
</evidence>
<evidence type="ECO:0008006" key="4">
    <source>
        <dbReference type="Google" id="ProtNLM"/>
    </source>
</evidence>
<dbReference type="KEGG" id="aaq:AOC05_02450"/>